<feature type="transmembrane region" description="Helical" evidence="10">
    <location>
        <begin position="170"/>
        <end position="189"/>
    </location>
</feature>
<keyword evidence="4 10" id="KW-0812">Transmembrane</keyword>
<evidence type="ECO:0000256" key="3">
    <source>
        <dbReference type="ARBA" id="ARBA00022448"/>
    </source>
</evidence>
<dbReference type="InterPro" id="IPR030659">
    <property type="entry name" value="SecY_CS"/>
</dbReference>
<reference evidence="11" key="1">
    <citation type="journal article" date="2014" name="Front. Microbiol.">
        <title>High frequency of phylogenetically diverse reductive dehalogenase-homologous genes in deep subseafloor sedimentary metagenomes.</title>
        <authorList>
            <person name="Kawai M."/>
            <person name="Futagami T."/>
            <person name="Toyoda A."/>
            <person name="Takaki Y."/>
            <person name="Nishi S."/>
            <person name="Hori S."/>
            <person name="Arai W."/>
            <person name="Tsubouchi T."/>
            <person name="Morono Y."/>
            <person name="Uchiyama I."/>
            <person name="Ito T."/>
            <person name="Fujiyama A."/>
            <person name="Inagaki F."/>
            <person name="Takami H."/>
        </authorList>
    </citation>
    <scope>NUCLEOTIDE SEQUENCE</scope>
    <source>
        <strain evidence="11">Expedition CK06-06</strain>
    </source>
</reference>
<dbReference type="InterPro" id="IPR023201">
    <property type="entry name" value="SecY_dom_sf"/>
</dbReference>
<dbReference type="SUPFAM" id="SSF103491">
    <property type="entry name" value="Preprotein translocase SecY subunit"/>
    <property type="match status" value="1"/>
</dbReference>
<evidence type="ECO:0000256" key="7">
    <source>
        <dbReference type="ARBA" id="ARBA00023010"/>
    </source>
</evidence>
<feature type="transmembrane region" description="Helical" evidence="10">
    <location>
        <begin position="67"/>
        <end position="91"/>
    </location>
</feature>
<dbReference type="GO" id="GO:0016020">
    <property type="term" value="C:membrane"/>
    <property type="evidence" value="ECO:0007669"/>
    <property type="project" value="UniProtKB-SubCell"/>
</dbReference>
<evidence type="ECO:0000256" key="6">
    <source>
        <dbReference type="ARBA" id="ARBA00022989"/>
    </source>
</evidence>
<dbReference type="Pfam" id="PF00344">
    <property type="entry name" value="SecY"/>
    <property type="match status" value="1"/>
</dbReference>
<evidence type="ECO:0000256" key="10">
    <source>
        <dbReference type="SAM" id="Phobius"/>
    </source>
</evidence>
<comment type="subcellular location">
    <subcellularLocation>
        <location evidence="1">Membrane</location>
        <topology evidence="1">Multi-pass membrane protein</topology>
    </subcellularLocation>
</comment>
<dbReference type="PROSITE" id="PS00756">
    <property type="entry name" value="SECY_2"/>
    <property type="match status" value="1"/>
</dbReference>
<comment type="caution">
    <text evidence="11">The sequence shown here is derived from an EMBL/GenBank/DDBJ whole genome shotgun (WGS) entry which is preliminary data.</text>
</comment>
<keyword evidence="6 10" id="KW-1133">Transmembrane helix</keyword>
<dbReference type="PIRSF" id="PIRSF004557">
    <property type="entry name" value="SecY"/>
    <property type="match status" value="1"/>
</dbReference>
<feature type="transmembrane region" description="Helical" evidence="10">
    <location>
        <begin position="299"/>
        <end position="318"/>
    </location>
</feature>
<feature type="transmembrane region" description="Helical" evidence="10">
    <location>
        <begin position="18"/>
        <end position="36"/>
    </location>
</feature>
<dbReference type="FunFam" id="1.10.3370.10:FF:000001">
    <property type="entry name" value="Preprotein translocase subunit SecY"/>
    <property type="match status" value="1"/>
</dbReference>
<accession>X1ASK3</accession>
<dbReference type="PANTHER" id="PTHR10906">
    <property type="entry name" value="SECY/SEC61-ALPHA FAMILY MEMBER"/>
    <property type="match status" value="1"/>
</dbReference>
<feature type="transmembrane region" description="Helical" evidence="10">
    <location>
        <begin position="259"/>
        <end position="279"/>
    </location>
</feature>
<dbReference type="EMBL" id="BART01002496">
    <property type="protein sequence ID" value="GAG62851.1"/>
    <property type="molecule type" value="Genomic_DNA"/>
</dbReference>
<organism evidence="11">
    <name type="scientific">marine sediment metagenome</name>
    <dbReference type="NCBI Taxonomy" id="412755"/>
    <lineage>
        <taxon>unclassified sequences</taxon>
        <taxon>metagenomes</taxon>
        <taxon>ecological metagenomes</taxon>
    </lineage>
</organism>
<protein>
    <recommendedName>
        <fullName evidence="9">Protein translocase subunit SecY</fullName>
    </recommendedName>
</protein>
<gene>
    <name evidence="11" type="ORF">S01H4_07581</name>
</gene>
<dbReference type="AlphaFoldDB" id="X1ASK3"/>
<feature type="transmembrane region" description="Helical" evidence="10">
    <location>
        <begin position="355"/>
        <end position="374"/>
    </location>
</feature>
<dbReference type="NCBIfam" id="TIGR00967">
    <property type="entry name" value="3a0501s007"/>
    <property type="match status" value="1"/>
</dbReference>
<dbReference type="Gene3D" id="1.10.3370.10">
    <property type="entry name" value="SecY subunit domain"/>
    <property type="match status" value="1"/>
</dbReference>
<feature type="transmembrane region" description="Helical" evidence="10">
    <location>
        <begin position="143"/>
        <end position="163"/>
    </location>
</feature>
<dbReference type="PRINTS" id="PR00303">
    <property type="entry name" value="SECYTRNLCASE"/>
</dbReference>
<proteinExistence type="inferred from homology"/>
<sequence length="400" mass="44114">MFRAIINAFRIKEVRNRILFTIGILAIYRFGANITLPGVDATKILEQVETGVMGLMDLFSGGALGRFAVFSLGIMPYITASIILQLLQVVIPRLEQLAKEGEFGRRKINQIARYMTVGLALVQSTAMVFFFRNFGAIPNFDFIHVALIIITLTAGTTLIMWLGELINIHGIGNGISLIIFASIISRIPGELLSLFRLRGTNYFFLALFAILSIGIIIAVILIQQGERKIPVQYAKRIVGRKVFGGQSTYIPLKVNQSGVMPLILAISVMLFPATIAQFIPNRWVQSFADALSPTIQGRINPIYAITYSMLIIIFAYFYTAITFNPLDTADNLRKYGGFIPGLRPGKNTADYLTNILNRITLPGAIFLAIIALLPEILINYMGIPFRFGGTSILIAVGVAL</sequence>
<keyword evidence="7" id="KW-0811">Translocation</keyword>
<evidence type="ECO:0000256" key="8">
    <source>
        <dbReference type="ARBA" id="ARBA00023136"/>
    </source>
</evidence>
<comment type="similarity">
    <text evidence="2">Belongs to the SecY/SEC61-alpha family.</text>
</comment>
<evidence type="ECO:0000256" key="5">
    <source>
        <dbReference type="ARBA" id="ARBA00022927"/>
    </source>
</evidence>
<keyword evidence="3" id="KW-0813">Transport</keyword>
<keyword evidence="5" id="KW-0653">Protein transport</keyword>
<evidence type="ECO:0000256" key="9">
    <source>
        <dbReference type="ARBA" id="ARBA00039733"/>
    </source>
</evidence>
<feature type="transmembrane region" description="Helical" evidence="10">
    <location>
        <begin position="111"/>
        <end position="131"/>
    </location>
</feature>
<feature type="transmembrane region" description="Helical" evidence="10">
    <location>
        <begin position="201"/>
        <end position="222"/>
    </location>
</feature>
<feature type="non-terminal residue" evidence="11">
    <location>
        <position position="400"/>
    </location>
</feature>
<dbReference type="HAMAP" id="MF_01465">
    <property type="entry name" value="SecY"/>
    <property type="match status" value="1"/>
</dbReference>
<dbReference type="GO" id="GO:0015031">
    <property type="term" value="P:protein transport"/>
    <property type="evidence" value="ECO:0007669"/>
    <property type="project" value="UniProtKB-KW"/>
</dbReference>
<evidence type="ECO:0000256" key="2">
    <source>
        <dbReference type="ARBA" id="ARBA00005751"/>
    </source>
</evidence>
<dbReference type="InterPro" id="IPR026593">
    <property type="entry name" value="SecY"/>
</dbReference>
<name>X1ASK3_9ZZZZ</name>
<dbReference type="InterPro" id="IPR002208">
    <property type="entry name" value="SecY/SEC61-alpha"/>
</dbReference>
<evidence type="ECO:0000256" key="1">
    <source>
        <dbReference type="ARBA" id="ARBA00004141"/>
    </source>
</evidence>
<evidence type="ECO:0000256" key="4">
    <source>
        <dbReference type="ARBA" id="ARBA00022692"/>
    </source>
</evidence>
<evidence type="ECO:0000313" key="11">
    <source>
        <dbReference type="EMBL" id="GAG62851.1"/>
    </source>
</evidence>
<keyword evidence="8 10" id="KW-0472">Membrane</keyword>